<dbReference type="OrthoDB" id="361630at2759"/>
<dbReference type="InterPro" id="IPR009000">
    <property type="entry name" value="Transl_B-barrel_sf"/>
</dbReference>
<accession>A0A8H8RKQ5</accession>
<evidence type="ECO:0000256" key="9">
    <source>
        <dbReference type="ARBA" id="ARBA00025162"/>
    </source>
</evidence>
<feature type="compositionally biased region" description="Polar residues" evidence="11">
    <location>
        <begin position="346"/>
        <end position="357"/>
    </location>
</feature>
<dbReference type="FunFam" id="3.40.50.300:FF:000019">
    <property type="entry name" value="Translation initiation factor IF-2"/>
    <property type="match status" value="1"/>
</dbReference>
<dbReference type="PROSITE" id="PS01176">
    <property type="entry name" value="IF2"/>
    <property type="match status" value="1"/>
</dbReference>
<evidence type="ECO:0000259" key="12">
    <source>
        <dbReference type="PROSITE" id="PS51722"/>
    </source>
</evidence>
<evidence type="ECO:0000313" key="14">
    <source>
        <dbReference type="Proteomes" id="UP000443090"/>
    </source>
</evidence>
<dbReference type="GO" id="GO:0003743">
    <property type="term" value="F:translation initiation factor activity"/>
    <property type="evidence" value="ECO:0007669"/>
    <property type="project" value="UniProtKB-KW"/>
</dbReference>
<dbReference type="InterPro" id="IPR044145">
    <property type="entry name" value="IF2_II"/>
</dbReference>
<dbReference type="CDD" id="cd03692">
    <property type="entry name" value="mtIF2_IVc"/>
    <property type="match status" value="1"/>
</dbReference>
<feature type="region of interest" description="Disordered" evidence="11">
    <location>
        <begin position="841"/>
        <end position="875"/>
    </location>
</feature>
<dbReference type="Gene3D" id="3.40.50.300">
    <property type="entry name" value="P-loop containing nucleotide triphosphate hydrolases"/>
    <property type="match status" value="1"/>
</dbReference>
<dbReference type="InterPro" id="IPR000795">
    <property type="entry name" value="T_Tr_GTP-bd_dom"/>
</dbReference>
<feature type="compositionally biased region" description="Basic and acidic residues" evidence="11">
    <location>
        <begin position="370"/>
        <end position="406"/>
    </location>
</feature>
<feature type="domain" description="Tr-type G" evidence="12">
    <location>
        <begin position="558"/>
        <end position="726"/>
    </location>
</feature>
<dbReference type="Pfam" id="PF00009">
    <property type="entry name" value="GTP_EFTU"/>
    <property type="match status" value="1"/>
</dbReference>
<dbReference type="GO" id="GO:0005525">
    <property type="term" value="F:GTP binding"/>
    <property type="evidence" value="ECO:0007669"/>
    <property type="project" value="UniProtKB-KW"/>
</dbReference>
<feature type="compositionally biased region" description="Basic and acidic residues" evidence="11">
    <location>
        <begin position="429"/>
        <end position="454"/>
    </location>
</feature>
<keyword evidence="7" id="KW-0496">Mitochondrion</keyword>
<comment type="caution">
    <text evidence="13">The sequence shown here is derived from an EMBL/GenBank/DDBJ whole genome shotgun (WGS) entry which is preliminary data.</text>
</comment>
<dbReference type="NCBIfam" id="TIGR00487">
    <property type="entry name" value="IF-2"/>
    <property type="match status" value="1"/>
</dbReference>
<dbReference type="InterPro" id="IPR036925">
    <property type="entry name" value="TIF_IF2_dom3_sf"/>
</dbReference>
<keyword evidence="5" id="KW-0648">Protein biosynthesis</keyword>
<dbReference type="SUPFAM" id="SSF50447">
    <property type="entry name" value="Translation proteins"/>
    <property type="match status" value="2"/>
</dbReference>
<name>A0A8H8RKQ5_9HELO</name>
<evidence type="ECO:0000256" key="10">
    <source>
        <dbReference type="ARBA" id="ARBA00044200"/>
    </source>
</evidence>
<feature type="compositionally biased region" description="Basic and acidic residues" evidence="11">
    <location>
        <begin position="266"/>
        <end position="283"/>
    </location>
</feature>
<keyword evidence="14" id="KW-1185">Reference proteome</keyword>
<evidence type="ECO:0000256" key="5">
    <source>
        <dbReference type="ARBA" id="ARBA00022917"/>
    </source>
</evidence>
<feature type="compositionally biased region" description="Polar residues" evidence="11">
    <location>
        <begin position="323"/>
        <end position="337"/>
    </location>
</feature>
<feature type="compositionally biased region" description="Basic and acidic residues" evidence="11">
    <location>
        <begin position="146"/>
        <end position="156"/>
    </location>
</feature>
<dbReference type="FunFam" id="2.40.30.10:FF:000007">
    <property type="entry name" value="Translation initiation factor IF-2"/>
    <property type="match status" value="1"/>
</dbReference>
<feature type="compositionally biased region" description="Basic residues" evidence="11">
    <location>
        <begin position="16"/>
        <end position="26"/>
    </location>
</feature>
<keyword evidence="3 13" id="KW-0396">Initiation factor</keyword>
<dbReference type="InterPro" id="IPR053905">
    <property type="entry name" value="EF-G-like_DII"/>
</dbReference>
<protein>
    <recommendedName>
        <fullName evidence="10">Translation initiation factor IF-2, mitochondrial</fullName>
    </recommendedName>
</protein>
<feature type="compositionally biased region" description="Basic and acidic residues" evidence="11">
    <location>
        <begin position="191"/>
        <end position="208"/>
    </location>
</feature>
<dbReference type="CDD" id="cd01887">
    <property type="entry name" value="IF2_eIF5B"/>
    <property type="match status" value="1"/>
</dbReference>
<keyword evidence="4" id="KW-0547">Nucleotide-binding</keyword>
<sequence length="1086" mass="119895">ESTNPSVCAFCAHRLGQARRPSHVQRRFLQSSRPLSKPPADADALREDHNDGGSGPVAATWGRPNAGNGTPLGPTSTWGRPGVGKGGIPPAKPAGSWGQPNSMGNGIPAAKTQSNRSNETPETNGLLPHEQRARDLMKEQAAQAQRARELLEESRIKSQQRPITIPTGPGPHTTRAGRQYPHQRTQQELIEEGRRTMERERARQRQREIAAGVPPTIRRMGHVMGDPPPPASRSNQSSEDSPGWAHLKRQSKVIGREEANAPEATRPVDRFVEGRAQREEQAKWGRYTPLGNRSAIPRDSTFSQARYQQEDQSRSEFGMGAQVSPQQAAEKSLWQTESRNHRSKSDGLTNAEPTVSWSPFGKMAGVEQAPKVEEREKAEQPPKAASAEESKKAEPEDENSERPARERRGKKISSRFASDDQPSYSKLPKGKERDKAKRRERFVNEDEVEDAAREEARERAELKKQRKREKAAKKPIPIMLPEFISVSNLAIALHIRLEDFIWKLQELGFEETNHDFILNSENAGLIAMEYGFDPIIDHGDSEDLKAREPAADPSILPPRPPIVTIMGHVDHGKTTILDYLRKSSVAATEHGGITQHIGAFSVPMPSGKTITFLDTPGHAAFLNMRQRGAVVTDIVILVVAADDSVKPQTIEAIKHAKAANVPIMVAINKIDKEEANIDRVKQDLARHGVDVEDFGGDTQVVCVSGKTGQGMDELEEAAVALSDVLDMRAETDGQAEGWVLEASIKSMGKVATVLVRRGTMRLGDFIVAGKTWARIRCLRNEAGVEIEEAGPGTPVEVDGWREQPLAGDEVLQAVDEQKAKSVIAYRLERDERDKMAEDMEAINENRKVEQEKRDREKAEAEAEEQGQALDIPEQKAGGPKPVYFIVKGDVSGSVEAVMDSIAALGTKEVHPHVLRSGVGKLSEFDIEHAAAAKGQVVNFNTEVEPHISRAAEHAKVNIINENIIYRLVEKVKAELSKHLPPLITQKVLGEADISQIFSITVKGRQQKSVAGCKVRNGVIGKNAKVRVMRKGEKVYDGSLASLKNVKKDVMEMKNGAECGVSFTNWFEFQVGDRIQSYDQKEEKRYL</sequence>
<comment type="subcellular location">
    <subcellularLocation>
        <location evidence="1">Mitochondrion</location>
    </subcellularLocation>
</comment>
<dbReference type="AlphaFoldDB" id="A0A8H8RKQ5"/>
<evidence type="ECO:0000256" key="4">
    <source>
        <dbReference type="ARBA" id="ARBA00022741"/>
    </source>
</evidence>
<feature type="compositionally biased region" description="Basic and acidic residues" evidence="11">
    <location>
        <begin position="841"/>
        <end position="860"/>
    </location>
</feature>
<feature type="non-terminal residue" evidence="13">
    <location>
        <position position="1"/>
    </location>
</feature>
<proteinExistence type="inferred from homology"/>
<feature type="compositionally biased region" description="Polar residues" evidence="11">
    <location>
        <begin position="111"/>
        <end position="123"/>
    </location>
</feature>
<dbReference type="InterPro" id="IPR027417">
    <property type="entry name" value="P-loop_NTPase"/>
</dbReference>
<comment type="function">
    <text evidence="9">One of the essential components for the initiation of protein synthesis. Protects formylmethionyl-tRNA from spontaneous hydrolysis and promotes its binding to the 30S ribosomal subunits. Also involved in the hydrolysis of GTP during the formation of the 70S ribosomal complex.</text>
</comment>
<dbReference type="HAMAP" id="MF_00100_B">
    <property type="entry name" value="IF_2_B"/>
    <property type="match status" value="1"/>
</dbReference>
<feature type="compositionally biased region" description="Low complexity" evidence="11">
    <location>
        <begin position="162"/>
        <end position="174"/>
    </location>
</feature>
<evidence type="ECO:0000256" key="11">
    <source>
        <dbReference type="SAM" id="MobiDB-lite"/>
    </source>
</evidence>
<dbReference type="Pfam" id="PF04760">
    <property type="entry name" value="IF2_N"/>
    <property type="match status" value="1"/>
</dbReference>
<dbReference type="Gene3D" id="2.40.30.10">
    <property type="entry name" value="Translation factors"/>
    <property type="match status" value="2"/>
</dbReference>
<dbReference type="SUPFAM" id="SSF52540">
    <property type="entry name" value="P-loop containing nucleoside triphosphate hydrolases"/>
    <property type="match status" value="1"/>
</dbReference>
<dbReference type="Pfam" id="PF11987">
    <property type="entry name" value="IF-2"/>
    <property type="match status" value="1"/>
</dbReference>
<dbReference type="Gene3D" id="3.40.50.10050">
    <property type="entry name" value="Translation initiation factor IF- 2, domain 3"/>
    <property type="match status" value="1"/>
</dbReference>
<dbReference type="EMBL" id="QGMI01000720">
    <property type="protein sequence ID" value="TVY37336.1"/>
    <property type="molecule type" value="Genomic_DNA"/>
</dbReference>
<dbReference type="CDD" id="cd03702">
    <property type="entry name" value="IF2_mtIF2_II"/>
    <property type="match status" value="1"/>
</dbReference>
<gene>
    <name evidence="13" type="primary">IFM1</name>
    <name evidence="13" type="ORF">LOCC1_G008437</name>
</gene>
<reference evidence="13 14" key="1">
    <citation type="submission" date="2018-05" db="EMBL/GenBank/DDBJ databases">
        <title>Genome sequencing and assembly of the regulated plant pathogen Lachnellula willkommii and related sister species for the development of diagnostic species identification markers.</title>
        <authorList>
            <person name="Giroux E."/>
            <person name="Bilodeau G."/>
        </authorList>
    </citation>
    <scope>NUCLEOTIDE SEQUENCE [LARGE SCALE GENOMIC DNA]</scope>
    <source>
        <strain evidence="13 14">CBS 160.35</strain>
    </source>
</reference>
<feature type="compositionally biased region" description="Basic and acidic residues" evidence="11">
    <location>
        <begin position="129"/>
        <end position="138"/>
    </location>
</feature>
<evidence type="ECO:0000256" key="2">
    <source>
        <dbReference type="ARBA" id="ARBA00007733"/>
    </source>
</evidence>
<keyword evidence="6" id="KW-0809">Transit peptide</keyword>
<evidence type="ECO:0000256" key="6">
    <source>
        <dbReference type="ARBA" id="ARBA00022946"/>
    </source>
</evidence>
<dbReference type="PANTHER" id="PTHR43381">
    <property type="entry name" value="TRANSLATION INITIATION FACTOR IF-2-RELATED"/>
    <property type="match status" value="1"/>
</dbReference>
<dbReference type="InterPro" id="IPR015760">
    <property type="entry name" value="TIF_IF2"/>
</dbReference>
<organism evidence="13 14">
    <name type="scientific">Lachnellula occidentalis</name>
    <dbReference type="NCBI Taxonomy" id="215460"/>
    <lineage>
        <taxon>Eukaryota</taxon>
        <taxon>Fungi</taxon>
        <taxon>Dikarya</taxon>
        <taxon>Ascomycota</taxon>
        <taxon>Pezizomycotina</taxon>
        <taxon>Leotiomycetes</taxon>
        <taxon>Helotiales</taxon>
        <taxon>Lachnaceae</taxon>
        <taxon>Lachnellula</taxon>
    </lineage>
</organism>
<evidence type="ECO:0000256" key="8">
    <source>
        <dbReference type="ARBA" id="ARBA00023134"/>
    </source>
</evidence>
<feature type="region of interest" description="Disordered" evidence="11">
    <location>
        <begin position="16"/>
        <end position="454"/>
    </location>
</feature>
<dbReference type="PROSITE" id="PS51722">
    <property type="entry name" value="G_TR_2"/>
    <property type="match status" value="1"/>
</dbReference>
<dbReference type="InterPro" id="IPR023115">
    <property type="entry name" value="TIF_IF2_dom3"/>
</dbReference>
<dbReference type="SUPFAM" id="SSF52156">
    <property type="entry name" value="Initiation factor IF2/eIF5b, domain 3"/>
    <property type="match status" value="1"/>
</dbReference>
<evidence type="ECO:0000256" key="7">
    <source>
        <dbReference type="ARBA" id="ARBA00023128"/>
    </source>
</evidence>
<evidence type="ECO:0000256" key="1">
    <source>
        <dbReference type="ARBA" id="ARBA00004173"/>
    </source>
</evidence>
<dbReference type="InterPro" id="IPR000178">
    <property type="entry name" value="TF_IF2_bacterial-like"/>
</dbReference>
<dbReference type="Pfam" id="PF22042">
    <property type="entry name" value="EF-G_D2"/>
    <property type="match status" value="1"/>
</dbReference>
<dbReference type="FunFam" id="3.40.50.10050:FF:000001">
    <property type="entry name" value="Translation initiation factor IF-2"/>
    <property type="match status" value="1"/>
</dbReference>
<evidence type="ECO:0000313" key="13">
    <source>
        <dbReference type="EMBL" id="TVY37336.1"/>
    </source>
</evidence>
<evidence type="ECO:0000256" key="3">
    <source>
        <dbReference type="ARBA" id="ARBA00022540"/>
    </source>
</evidence>
<dbReference type="NCBIfam" id="TIGR00231">
    <property type="entry name" value="small_GTP"/>
    <property type="match status" value="1"/>
</dbReference>
<dbReference type="GO" id="GO:0003924">
    <property type="term" value="F:GTPase activity"/>
    <property type="evidence" value="ECO:0007669"/>
    <property type="project" value="InterPro"/>
</dbReference>
<dbReference type="InterPro" id="IPR006847">
    <property type="entry name" value="IF2_N"/>
</dbReference>
<dbReference type="Proteomes" id="UP000443090">
    <property type="component" value="Unassembled WGS sequence"/>
</dbReference>
<comment type="similarity">
    <text evidence="2">Belongs to the TRAFAC class translation factor GTPase superfamily. Classic translation factor GTPase family. IF-2 subfamily.</text>
</comment>
<dbReference type="PANTHER" id="PTHR43381:SF20">
    <property type="entry name" value="TRANSLATION INITIATION FACTOR IF-2, MITOCHONDRIAL"/>
    <property type="match status" value="1"/>
</dbReference>
<dbReference type="FunFam" id="2.40.30.10:FF:000008">
    <property type="entry name" value="Translation initiation factor IF-2"/>
    <property type="match status" value="1"/>
</dbReference>
<dbReference type="GO" id="GO:0005739">
    <property type="term" value="C:mitochondrion"/>
    <property type="evidence" value="ECO:0007669"/>
    <property type="project" value="UniProtKB-SubCell"/>
</dbReference>
<dbReference type="InterPro" id="IPR005225">
    <property type="entry name" value="Small_GTP-bd"/>
</dbReference>
<keyword evidence="8" id="KW-0342">GTP-binding</keyword>